<accession>A0A0C9V358</accession>
<name>A0A0C9V358_SPHS4</name>
<dbReference type="Proteomes" id="UP000054279">
    <property type="component" value="Unassembled WGS sequence"/>
</dbReference>
<evidence type="ECO:0000313" key="1">
    <source>
        <dbReference type="EMBL" id="KIJ31945.1"/>
    </source>
</evidence>
<gene>
    <name evidence="1" type="ORF">M422DRAFT_53159</name>
</gene>
<dbReference type="EMBL" id="KN837234">
    <property type="protein sequence ID" value="KIJ31945.1"/>
    <property type="molecule type" value="Genomic_DNA"/>
</dbReference>
<proteinExistence type="predicted"/>
<sequence>MSSVAPSVTPSVVLATTEAFEEPHAIRLIIKPLGSIGNPNHGSYTLHTVLSSWSDTLYADVQLDLSKTFAVQDESVIKEICDDARIEFPVLADYDNDWPARDFLYSYHKTVSTKTWNRRA</sequence>
<evidence type="ECO:0000313" key="2">
    <source>
        <dbReference type="Proteomes" id="UP000054279"/>
    </source>
</evidence>
<organism evidence="1 2">
    <name type="scientific">Sphaerobolus stellatus (strain SS14)</name>
    <dbReference type="NCBI Taxonomy" id="990650"/>
    <lineage>
        <taxon>Eukaryota</taxon>
        <taxon>Fungi</taxon>
        <taxon>Dikarya</taxon>
        <taxon>Basidiomycota</taxon>
        <taxon>Agaricomycotina</taxon>
        <taxon>Agaricomycetes</taxon>
        <taxon>Phallomycetidae</taxon>
        <taxon>Geastrales</taxon>
        <taxon>Sphaerobolaceae</taxon>
        <taxon>Sphaerobolus</taxon>
    </lineage>
</organism>
<protein>
    <submittedName>
        <fullName evidence="1">Uncharacterized protein</fullName>
    </submittedName>
</protein>
<dbReference type="AlphaFoldDB" id="A0A0C9V358"/>
<reference evidence="1 2" key="1">
    <citation type="submission" date="2014-06" db="EMBL/GenBank/DDBJ databases">
        <title>Evolutionary Origins and Diversification of the Mycorrhizal Mutualists.</title>
        <authorList>
            <consortium name="DOE Joint Genome Institute"/>
            <consortium name="Mycorrhizal Genomics Consortium"/>
            <person name="Kohler A."/>
            <person name="Kuo A."/>
            <person name="Nagy L.G."/>
            <person name="Floudas D."/>
            <person name="Copeland A."/>
            <person name="Barry K.W."/>
            <person name="Cichocki N."/>
            <person name="Veneault-Fourrey C."/>
            <person name="LaButti K."/>
            <person name="Lindquist E.A."/>
            <person name="Lipzen A."/>
            <person name="Lundell T."/>
            <person name="Morin E."/>
            <person name="Murat C."/>
            <person name="Riley R."/>
            <person name="Ohm R."/>
            <person name="Sun H."/>
            <person name="Tunlid A."/>
            <person name="Henrissat B."/>
            <person name="Grigoriev I.V."/>
            <person name="Hibbett D.S."/>
            <person name="Martin F."/>
        </authorList>
    </citation>
    <scope>NUCLEOTIDE SEQUENCE [LARGE SCALE GENOMIC DNA]</scope>
    <source>
        <strain evidence="1 2">SS14</strain>
    </source>
</reference>
<keyword evidence="2" id="KW-1185">Reference proteome</keyword>
<dbReference type="OrthoDB" id="3067928at2759"/>
<dbReference type="HOGENOM" id="CLU_2051131_0_0_1"/>